<proteinExistence type="predicted"/>
<dbReference type="RefSeq" id="WP_154122343.1">
    <property type="nucleotide sequence ID" value="NZ_WJXB01000016.1"/>
</dbReference>
<sequence length="274" mass="31149">MTIKLTDLPALPSMPILQETPEEIYRRWVNRAITLAQERGLPPPPTDEGEYFYDLWYPLAQEIAEQQALWTYGFIQAFPIWADEEFLDAHGWSDGIVRKEGEDDDTYRLRMLDRAYTEEGSGRERDYETWALEIEGVGGVIAREKERHDNSIDLYLTDMSGQPVTPTFALQVKELMWDTKRIAGHDLDTHPAPVFVVQLKAHLMTSVALDGLAATIRERVLDYGEGRSKLIYNYVAALLLIPGVEDYDTFTLNGGVEDIELPVTSVLQVEVILS</sequence>
<dbReference type="EMBL" id="WJXB01000016">
    <property type="protein sequence ID" value="MRN56849.1"/>
    <property type="molecule type" value="Genomic_DNA"/>
</dbReference>
<dbReference type="AlphaFoldDB" id="A0A7X2HB50"/>
<dbReference type="Proteomes" id="UP000463051">
    <property type="component" value="Unassembled WGS sequence"/>
</dbReference>
<reference evidence="1 2" key="1">
    <citation type="submission" date="2019-11" db="EMBL/GenBank/DDBJ databases">
        <title>Paenibacillus monticola sp. nov., a novel PGPR strain isolated from mountain sample in China.</title>
        <authorList>
            <person name="Zhao Q."/>
            <person name="Li H.-P."/>
            <person name="Zhang J.-L."/>
        </authorList>
    </citation>
    <scope>NUCLEOTIDE SEQUENCE [LARGE SCALE GENOMIC DNA]</scope>
    <source>
        <strain evidence="1 2">LC-T2</strain>
    </source>
</reference>
<protein>
    <recommendedName>
        <fullName evidence="3">Baseplate protein J-like domain-containing protein</fullName>
    </recommendedName>
</protein>
<gene>
    <name evidence="1" type="ORF">GJB61_28260</name>
</gene>
<comment type="caution">
    <text evidence="1">The sequence shown here is derived from an EMBL/GenBank/DDBJ whole genome shotgun (WGS) entry which is preliminary data.</text>
</comment>
<evidence type="ECO:0000313" key="1">
    <source>
        <dbReference type="EMBL" id="MRN56849.1"/>
    </source>
</evidence>
<evidence type="ECO:0000313" key="2">
    <source>
        <dbReference type="Proteomes" id="UP000463051"/>
    </source>
</evidence>
<accession>A0A7X2HB50</accession>
<name>A0A7X2HB50_9BACL</name>
<keyword evidence="2" id="KW-1185">Reference proteome</keyword>
<evidence type="ECO:0008006" key="3">
    <source>
        <dbReference type="Google" id="ProtNLM"/>
    </source>
</evidence>
<organism evidence="1 2">
    <name type="scientific">Paenibacillus monticola</name>
    <dbReference type="NCBI Taxonomy" id="2666075"/>
    <lineage>
        <taxon>Bacteria</taxon>
        <taxon>Bacillati</taxon>
        <taxon>Bacillota</taxon>
        <taxon>Bacilli</taxon>
        <taxon>Bacillales</taxon>
        <taxon>Paenibacillaceae</taxon>
        <taxon>Paenibacillus</taxon>
    </lineage>
</organism>